<keyword evidence="6" id="KW-0732">Signal</keyword>
<dbReference type="InterPro" id="IPR002685">
    <property type="entry name" value="Glyco_trans_15"/>
</dbReference>
<feature type="signal peptide" evidence="6">
    <location>
        <begin position="1"/>
        <end position="20"/>
    </location>
</feature>
<sequence>MLCLTFVLFVFSFALSTVSKQTPFDLDTSLPYFTSLNTNYEQNFFELWESYVNGYNHPLVLQLKKHDKFYHFDYMSEKNIFINNTVETLPDDLFDEIRHEILSIKTRADLTKFKQNAIYILVRNYELDSLCKSILNFLSRVPHPYFDFIIMNDKPFDPFFINQITKFIINSNNPTTKKWAERLITVKFGLIKAEIWDPLEHKEDYTTIPMSVIESRWEQQEEQGILYGGSRSYRNMCRFQSMNFYNHPSLDGYKYTMRMEPGVEYLCNFDPFEELRDGVKYAFTLSLVEYPETIPSLFTTYLTYKRDEYYRNRELFEFINDGIGGYNLCHFWTNFEVISLDWVRSEEYTRFMEHFDKTAGFYMERWGDAPLRTLAVVELLRIDEVQWLDIGYLHPPFVSCPGDLKTRTERQCTCEPYDFENDILGISLVYMNEDGFEKDDEEEEEEEENNDNFDFDRITINMHDYSCLKKWWRYGEGKSFL</sequence>
<dbReference type="GO" id="GO:0000032">
    <property type="term" value="P:cell wall mannoprotein biosynthetic process"/>
    <property type="evidence" value="ECO:0007669"/>
    <property type="project" value="TreeGrafter"/>
</dbReference>
<comment type="caution">
    <text evidence="7">The sequence shown here is derived from an EMBL/GenBank/DDBJ whole genome shotgun (WGS) entry which is preliminary data.</text>
</comment>
<dbReference type="InterPro" id="IPR029044">
    <property type="entry name" value="Nucleotide-diphossugar_trans"/>
</dbReference>
<dbReference type="GO" id="GO:0000026">
    <property type="term" value="F:alpha-1,2-mannosyltransferase activity"/>
    <property type="evidence" value="ECO:0007669"/>
    <property type="project" value="TreeGrafter"/>
</dbReference>
<evidence type="ECO:0000313" key="7">
    <source>
        <dbReference type="EMBL" id="OBA26773.1"/>
    </source>
</evidence>
<dbReference type="PANTHER" id="PTHR31121">
    <property type="entry name" value="ALPHA-1,2 MANNOSYLTRANSFERASE KTR1"/>
    <property type="match status" value="1"/>
</dbReference>
<dbReference type="GO" id="GO:0006487">
    <property type="term" value="P:protein N-linked glycosylation"/>
    <property type="evidence" value="ECO:0007669"/>
    <property type="project" value="TreeGrafter"/>
</dbReference>
<dbReference type="SUPFAM" id="SSF53448">
    <property type="entry name" value="Nucleotide-diphospho-sugar transferases"/>
    <property type="match status" value="1"/>
</dbReference>
<dbReference type="AlphaFoldDB" id="A0A1B7TDG6"/>
<accession>A0A1B7TDG6</accession>
<dbReference type="PANTHER" id="PTHR31121:SF6">
    <property type="entry name" value="ALPHA-1,2 MANNOSYLTRANSFERASE KTR1"/>
    <property type="match status" value="1"/>
</dbReference>
<organism evidence="7 8">
    <name type="scientific">Hanseniaspora valbyensis NRRL Y-1626</name>
    <dbReference type="NCBI Taxonomy" id="766949"/>
    <lineage>
        <taxon>Eukaryota</taxon>
        <taxon>Fungi</taxon>
        <taxon>Dikarya</taxon>
        <taxon>Ascomycota</taxon>
        <taxon>Saccharomycotina</taxon>
        <taxon>Saccharomycetes</taxon>
        <taxon>Saccharomycodales</taxon>
        <taxon>Saccharomycodaceae</taxon>
        <taxon>Hanseniaspora</taxon>
    </lineage>
</organism>
<name>A0A1B7TDG6_9ASCO</name>
<keyword evidence="3" id="KW-0328">Glycosyltransferase</keyword>
<evidence type="ECO:0000256" key="6">
    <source>
        <dbReference type="SAM" id="SignalP"/>
    </source>
</evidence>
<evidence type="ECO:0000256" key="3">
    <source>
        <dbReference type="ARBA" id="ARBA00022676"/>
    </source>
</evidence>
<dbReference type="GO" id="GO:0005794">
    <property type="term" value="C:Golgi apparatus"/>
    <property type="evidence" value="ECO:0007669"/>
    <property type="project" value="TreeGrafter"/>
</dbReference>
<dbReference type="Proteomes" id="UP000092321">
    <property type="component" value="Unassembled WGS sequence"/>
</dbReference>
<evidence type="ECO:0000313" key="8">
    <source>
        <dbReference type="Proteomes" id="UP000092321"/>
    </source>
</evidence>
<evidence type="ECO:0000256" key="1">
    <source>
        <dbReference type="ARBA" id="ARBA00004606"/>
    </source>
</evidence>
<dbReference type="EMBL" id="LXPE01000013">
    <property type="protein sequence ID" value="OBA26773.1"/>
    <property type="molecule type" value="Genomic_DNA"/>
</dbReference>
<gene>
    <name evidence="7" type="ORF">HANVADRAFT_52810</name>
</gene>
<evidence type="ECO:0000256" key="2">
    <source>
        <dbReference type="ARBA" id="ARBA00007677"/>
    </source>
</evidence>
<dbReference type="GO" id="GO:0016020">
    <property type="term" value="C:membrane"/>
    <property type="evidence" value="ECO:0007669"/>
    <property type="project" value="UniProtKB-SubCell"/>
</dbReference>
<protein>
    <submittedName>
        <fullName evidence="7">Nucleotide-diphospho-sugar transferase</fullName>
    </submittedName>
</protein>
<reference evidence="8" key="1">
    <citation type="journal article" date="2016" name="Proc. Natl. Acad. Sci. U.S.A.">
        <title>Comparative genomics of biotechnologically important yeasts.</title>
        <authorList>
            <person name="Riley R."/>
            <person name="Haridas S."/>
            <person name="Wolfe K.H."/>
            <person name="Lopes M.R."/>
            <person name="Hittinger C.T."/>
            <person name="Goeker M."/>
            <person name="Salamov A.A."/>
            <person name="Wisecaver J.H."/>
            <person name="Long T.M."/>
            <person name="Calvey C.H."/>
            <person name="Aerts A.L."/>
            <person name="Barry K.W."/>
            <person name="Choi C."/>
            <person name="Clum A."/>
            <person name="Coughlan A.Y."/>
            <person name="Deshpande S."/>
            <person name="Douglass A.P."/>
            <person name="Hanson S.J."/>
            <person name="Klenk H.-P."/>
            <person name="LaButti K.M."/>
            <person name="Lapidus A."/>
            <person name="Lindquist E.A."/>
            <person name="Lipzen A.M."/>
            <person name="Meier-Kolthoff J.P."/>
            <person name="Ohm R.A."/>
            <person name="Otillar R.P."/>
            <person name="Pangilinan J.L."/>
            <person name="Peng Y."/>
            <person name="Rokas A."/>
            <person name="Rosa C.A."/>
            <person name="Scheuner C."/>
            <person name="Sibirny A.A."/>
            <person name="Slot J.C."/>
            <person name="Stielow J.B."/>
            <person name="Sun H."/>
            <person name="Kurtzman C.P."/>
            <person name="Blackwell M."/>
            <person name="Grigoriev I.V."/>
            <person name="Jeffries T.W."/>
        </authorList>
    </citation>
    <scope>NUCLEOTIDE SEQUENCE [LARGE SCALE GENOMIC DNA]</scope>
    <source>
        <strain evidence="8">NRRL Y-1626</strain>
    </source>
</reference>
<evidence type="ECO:0000256" key="4">
    <source>
        <dbReference type="ARBA" id="ARBA00022679"/>
    </source>
</evidence>
<dbReference type="Pfam" id="PF01793">
    <property type="entry name" value="Glyco_transf_15"/>
    <property type="match status" value="1"/>
</dbReference>
<keyword evidence="8" id="KW-1185">Reference proteome</keyword>
<comment type="subcellular location">
    <subcellularLocation>
        <location evidence="1">Membrane</location>
        <topology evidence="1">Single-pass type II membrane protein</topology>
    </subcellularLocation>
</comment>
<feature type="chain" id="PRO_5008598697" evidence="6">
    <location>
        <begin position="21"/>
        <end position="481"/>
    </location>
</feature>
<keyword evidence="4 7" id="KW-0808">Transferase</keyword>
<keyword evidence="5" id="KW-0735">Signal-anchor</keyword>
<comment type="similarity">
    <text evidence="2">Belongs to the glycosyltransferase 15 family.</text>
</comment>
<dbReference type="Gene3D" id="3.90.550.10">
    <property type="entry name" value="Spore Coat Polysaccharide Biosynthesis Protein SpsA, Chain A"/>
    <property type="match status" value="1"/>
</dbReference>
<keyword evidence="5" id="KW-0812">Transmembrane</keyword>
<evidence type="ECO:0000256" key="5">
    <source>
        <dbReference type="ARBA" id="ARBA00022968"/>
    </source>
</evidence>
<dbReference type="OrthoDB" id="439943at2759"/>
<proteinExistence type="inferred from homology"/>